<gene>
    <name evidence="1" type="ORF">MRATA1EN22A_LOCUS7964</name>
</gene>
<sequence>EVGCRDWPSSPSLTRNPGARTSHNLCPHPQNAELEEPGEHPARSLQMSLGRLPRDPRQGSLPAAPYRLLVALSPGC</sequence>
<feature type="non-terminal residue" evidence="1">
    <location>
        <position position="76"/>
    </location>
</feature>
<reference evidence="1" key="2">
    <citation type="submission" date="2025-03" db="EMBL/GenBank/DDBJ databases">
        <authorList>
            <consortium name="ELIXIR-Norway"/>
            <consortium name="Elixir Norway"/>
        </authorList>
    </citation>
    <scope>NUCLEOTIDE SEQUENCE</scope>
</reference>
<accession>A0AC59YNI2</accession>
<feature type="non-terminal residue" evidence="1">
    <location>
        <position position="1"/>
    </location>
</feature>
<dbReference type="Proteomes" id="UP001162501">
    <property type="component" value="Chromosome 18"/>
</dbReference>
<protein>
    <submittedName>
        <fullName evidence="1">Uncharacterized protein</fullName>
    </submittedName>
</protein>
<organism evidence="1 2">
    <name type="scientific">Rangifer tarandus platyrhynchus</name>
    <name type="common">Svalbard reindeer</name>
    <dbReference type="NCBI Taxonomy" id="3082113"/>
    <lineage>
        <taxon>Eukaryota</taxon>
        <taxon>Metazoa</taxon>
        <taxon>Chordata</taxon>
        <taxon>Craniata</taxon>
        <taxon>Vertebrata</taxon>
        <taxon>Euteleostomi</taxon>
        <taxon>Mammalia</taxon>
        <taxon>Eutheria</taxon>
        <taxon>Laurasiatheria</taxon>
        <taxon>Artiodactyla</taxon>
        <taxon>Ruminantia</taxon>
        <taxon>Pecora</taxon>
        <taxon>Cervidae</taxon>
        <taxon>Odocoileinae</taxon>
        <taxon>Rangifer</taxon>
    </lineage>
</organism>
<name>A0AC59YNI2_RANTA</name>
<dbReference type="EMBL" id="OX596102">
    <property type="protein sequence ID" value="CAM9823389.1"/>
    <property type="molecule type" value="Genomic_DNA"/>
</dbReference>
<reference evidence="1" key="1">
    <citation type="submission" date="2023-05" db="EMBL/GenBank/DDBJ databases">
        <authorList>
            <consortium name="ELIXIR-Norway"/>
        </authorList>
    </citation>
    <scope>NUCLEOTIDE SEQUENCE</scope>
</reference>
<proteinExistence type="predicted"/>
<evidence type="ECO:0000313" key="1">
    <source>
        <dbReference type="EMBL" id="CAM9823389.1"/>
    </source>
</evidence>
<evidence type="ECO:0000313" key="2">
    <source>
        <dbReference type="Proteomes" id="UP001162501"/>
    </source>
</evidence>